<keyword evidence="2" id="KW-1185">Reference proteome</keyword>
<protein>
    <submittedName>
        <fullName evidence="1">Uncharacterized protein</fullName>
    </submittedName>
</protein>
<proteinExistence type="predicted"/>
<dbReference type="EMBL" id="JAAIUW010000011">
    <property type="protein sequence ID" value="KAF7808957.1"/>
    <property type="molecule type" value="Genomic_DNA"/>
</dbReference>
<evidence type="ECO:0000313" key="1">
    <source>
        <dbReference type="EMBL" id="KAF7808957.1"/>
    </source>
</evidence>
<dbReference type="AlphaFoldDB" id="A0A834W4A2"/>
<reference evidence="1" key="1">
    <citation type="submission" date="2020-09" db="EMBL/GenBank/DDBJ databases">
        <title>Genome-Enabled Discovery of Anthraquinone Biosynthesis in Senna tora.</title>
        <authorList>
            <person name="Kang S.-H."/>
            <person name="Pandey R.P."/>
            <person name="Lee C.-M."/>
            <person name="Sim J.-S."/>
            <person name="Jeong J.-T."/>
            <person name="Choi B.-S."/>
            <person name="Jung M."/>
            <person name="Ginzburg D."/>
            <person name="Zhao K."/>
            <person name="Won S.Y."/>
            <person name="Oh T.-J."/>
            <person name="Yu Y."/>
            <person name="Kim N.-H."/>
            <person name="Lee O.R."/>
            <person name="Lee T.-H."/>
            <person name="Bashyal P."/>
            <person name="Kim T.-S."/>
            <person name="Lee W.-H."/>
            <person name="Kawkins C."/>
            <person name="Kim C.-K."/>
            <person name="Kim J.S."/>
            <person name="Ahn B.O."/>
            <person name="Rhee S.Y."/>
            <person name="Sohng J.K."/>
        </authorList>
    </citation>
    <scope>NUCLEOTIDE SEQUENCE</scope>
    <source>
        <tissue evidence="1">Leaf</tissue>
    </source>
</reference>
<evidence type="ECO:0000313" key="2">
    <source>
        <dbReference type="Proteomes" id="UP000634136"/>
    </source>
</evidence>
<dbReference type="Proteomes" id="UP000634136">
    <property type="component" value="Unassembled WGS sequence"/>
</dbReference>
<sequence length="38" mass="4748">MKDISRDNRFTVVEKTSLNERKISRLRKYYYIKRNLVL</sequence>
<organism evidence="1 2">
    <name type="scientific">Senna tora</name>
    <dbReference type="NCBI Taxonomy" id="362788"/>
    <lineage>
        <taxon>Eukaryota</taxon>
        <taxon>Viridiplantae</taxon>
        <taxon>Streptophyta</taxon>
        <taxon>Embryophyta</taxon>
        <taxon>Tracheophyta</taxon>
        <taxon>Spermatophyta</taxon>
        <taxon>Magnoliopsida</taxon>
        <taxon>eudicotyledons</taxon>
        <taxon>Gunneridae</taxon>
        <taxon>Pentapetalae</taxon>
        <taxon>rosids</taxon>
        <taxon>fabids</taxon>
        <taxon>Fabales</taxon>
        <taxon>Fabaceae</taxon>
        <taxon>Caesalpinioideae</taxon>
        <taxon>Cassia clade</taxon>
        <taxon>Senna</taxon>
    </lineage>
</organism>
<gene>
    <name evidence="1" type="ORF">G2W53_035700</name>
</gene>
<name>A0A834W4A2_9FABA</name>
<comment type="caution">
    <text evidence="1">The sequence shown here is derived from an EMBL/GenBank/DDBJ whole genome shotgun (WGS) entry which is preliminary data.</text>
</comment>
<accession>A0A834W4A2</accession>